<keyword evidence="9 11" id="KW-0411">Iron-sulfur</keyword>
<organism evidence="15 16">
    <name type="scientific">Noviherbaspirillum aridicola</name>
    <dbReference type="NCBI Taxonomy" id="2849687"/>
    <lineage>
        <taxon>Bacteria</taxon>
        <taxon>Pseudomonadati</taxon>
        <taxon>Pseudomonadota</taxon>
        <taxon>Betaproteobacteria</taxon>
        <taxon>Burkholderiales</taxon>
        <taxon>Oxalobacteraceae</taxon>
        <taxon>Noviherbaspirillum</taxon>
    </lineage>
</organism>
<feature type="binding site" evidence="11">
    <location>
        <position position="12"/>
    </location>
    <ligand>
        <name>[4Fe-4S] cluster</name>
        <dbReference type="ChEBI" id="CHEBI:49883"/>
        <label>1</label>
    </ligand>
</feature>
<comment type="subcellular location">
    <subcellularLocation>
        <location evidence="11">Cytoplasm</location>
    </subcellularLocation>
</comment>
<dbReference type="PANTHER" id="PTHR43020">
    <property type="entry name" value="CDK5 REGULATORY SUBUNIT-ASSOCIATED PROTEIN 1"/>
    <property type="match status" value="1"/>
</dbReference>
<dbReference type="InterPro" id="IPR013848">
    <property type="entry name" value="Methylthiotransferase_N"/>
</dbReference>
<dbReference type="SFLD" id="SFLDS00029">
    <property type="entry name" value="Radical_SAM"/>
    <property type="match status" value="1"/>
</dbReference>
<dbReference type="Pfam" id="PF04055">
    <property type="entry name" value="Radical_SAM"/>
    <property type="match status" value="1"/>
</dbReference>
<dbReference type="CDD" id="cd01335">
    <property type="entry name" value="Radical_SAM"/>
    <property type="match status" value="1"/>
</dbReference>
<dbReference type="SFLD" id="SFLDG01061">
    <property type="entry name" value="methylthiotransferase"/>
    <property type="match status" value="1"/>
</dbReference>
<accession>A0ABQ4Q7L6</accession>
<dbReference type="SFLD" id="SFLDF00273">
    <property type="entry name" value="(dimethylallyl)adenosine_tRNA"/>
    <property type="match status" value="1"/>
</dbReference>
<reference evidence="15 16" key="1">
    <citation type="journal article" date="2022" name="Int. J. Syst. Evol. Microbiol.">
        <title>Noviherbaspirillum aridicola sp. nov., isolated from an arid soil in Pakistan.</title>
        <authorList>
            <person name="Khan I.U."/>
            <person name="Saqib M."/>
            <person name="Amin A."/>
            <person name="Hussain F."/>
            <person name="Li L."/>
            <person name="Liu Y.H."/>
            <person name="Fang B.Z."/>
            <person name="Ahmed I."/>
            <person name="Li W.J."/>
        </authorList>
    </citation>
    <scope>NUCLEOTIDE SEQUENCE [LARGE SCALE GENOMIC DNA]</scope>
    <source>
        <strain evidence="15 16">NCCP-691</strain>
    </source>
</reference>
<keyword evidence="8 11" id="KW-0408">Iron</keyword>
<comment type="cofactor">
    <cofactor evidence="11">
        <name>[4Fe-4S] cluster</name>
        <dbReference type="ChEBI" id="CHEBI:49883"/>
    </cofactor>
    <text evidence="11">Binds 2 [4Fe-4S] clusters. One cluster is coordinated with 3 cysteines and an exchangeable S-adenosyl-L-methionine.</text>
</comment>
<feature type="binding site" evidence="11">
    <location>
        <position position="161"/>
    </location>
    <ligand>
        <name>[4Fe-4S] cluster</name>
        <dbReference type="ChEBI" id="CHEBI:49883"/>
        <label>2</label>
        <note>4Fe-4S-S-AdoMet</note>
    </ligand>
</feature>
<evidence type="ECO:0000256" key="5">
    <source>
        <dbReference type="ARBA" id="ARBA00022691"/>
    </source>
</evidence>
<feature type="binding site" evidence="11">
    <location>
        <position position="157"/>
    </location>
    <ligand>
        <name>[4Fe-4S] cluster</name>
        <dbReference type="ChEBI" id="CHEBI:49883"/>
        <label>2</label>
        <note>4Fe-4S-S-AdoMet</note>
    </ligand>
</feature>
<protein>
    <recommendedName>
        <fullName evidence="10 11">tRNA-2-methylthio-N(6)-dimethylallyladenosine synthase</fullName>
        <ecNumber evidence="10 11">2.8.4.3</ecNumber>
    </recommendedName>
    <alternativeName>
        <fullName evidence="11">(Dimethylallyl)adenosine tRNA methylthiotransferase MiaB</fullName>
    </alternativeName>
    <alternativeName>
        <fullName evidence="11">tRNA-i(6)A37 methylthiotransferase</fullName>
    </alternativeName>
</protein>
<keyword evidence="16" id="KW-1185">Reference proteome</keyword>
<keyword evidence="5 11" id="KW-0949">S-adenosyl-L-methionine</keyword>
<dbReference type="InterPro" id="IPR007197">
    <property type="entry name" value="rSAM"/>
</dbReference>
<dbReference type="EMBL" id="BPMK01000013">
    <property type="protein sequence ID" value="GIZ52986.1"/>
    <property type="molecule type" value="Genomic_DNA"/>
</dbReference>
<dbReference type="PROSITE" id="PS51449">
    <property type="entry name" value="MTTASE_N"/>
    <property type="match status" value="1"/>
</dbReference>
<feature type="binding site" evidence="11">
    <location>
        <position position="83"/>
    </location>
    <ligand>
        <name>[4Fe-4S] cluster</name>
        <dbReference type="ChEBI" id="CHEBI:49883"/>
        <label>1</label>
    </ligand>
</feature>
<dbReference type="HAMAP" id="MF_01864">
    <property type="entry name" value="tRNA_metthiotr_MiaB"/>
    <property type="match status" value="1"/>
</dbReference>
<evidence type="ECO:0000256" key="7">
    <source>
        <dbReference type="ARBA" id="ARBA00022723"/>
    </source>
</evidence>
<proteinExistence type="inferred from homology"/>
<dbReference type="NCBIfam" id="TIGR00089">
    <property type="entry name" value="MiaB/RimO family radical SAM methylthiotransferase"/>
    <property type="match status" value="1"/>
</dbReference>
<dbReference type="InterPro" id="IPR005839">
    <property type="entry name" value="Methylthiotransferase"/>
</dbReference>
<dbReference type="InterPro" id="IPR006463">
    <property type="entry name" value="MiaB_methiolase"/>
</dbReference>
<feature type="binding site" evidence="11">
    <location>
        <position position="164"/>
    </location>
    <ligand>
        <name>[4Fe-4S] cluster</name>
        <dbReference type="ChEBI" id="CHEBI:49883"/>
        <label>2</label>
        <note>4Fe-4S-S-AdoMet</note>
    </ligand>
</feature>
<comment type="catalytic activity">
    <reaction evidence="11">
        <text>N(6)-dimethylallyladenosine(37) in tRNA + (sulfur carrier)-SH + AH2 + 2 S-adenosyl-L-methionine = 2-methylsulfanyl-N(6)-dimethylallyladenosine(37) in tRNA + (sulfur carrier)-H + 5'-deoxyadenosine + L-methionine + A + S-adenosyl-L-homocysteine + 2 H(+)</text>
        <dbReference type="Rhea" id="RHEA:37067"/>
        <dbReference type="Rhea" id="RHEA-COMP:10375"/>
        <dbReference type="Rhea" id="RHEA-COMP:10376"/>
        <dbReference type="Rhea" id="RHEA-COMP:14737"/>
        <dbReference type="Rhea" id="RHEA-COMP:14739"/>
        <dbReference type="ChEBI" id="CHEBI:13193"/>
        <dbReference type="ChEBI" id="CHEBI:15378"/>
        <dbReference type="ChEBI" id="CHEBI:17319"/>
        <dbReference type="ChEBI" id="CHEBI:17499"/>
        <dbReference type="ChEBI" id="CHEBI:29917"/>
        <dbReference type="ChEBI" id="CHEBI:57844"/>
        <dbReference type="ChEBI" id="CHEBI:57856"/>
        <dbReference type="ChEBI" id="CHEBI:59789"/>
        <dbReference type="ChEBI" id="CHEBI:64428"/>
        <dbReference type="ChEBI" id="CHEBI:74415"/>
        <dbReference type="ChEBI" id="CHEBI:74417"/>
        <dbReference type="EC" id="2.8.4.3"/>
    </reaction>
</comment>
<evidence type="ECO:0000256" key="4">
    <source>
        <dbReference type="ARBA" id="ARBA00022679"/>
    </source>
</evidence>
<keyword evidence="6 11" id="KW-0819">tRNA processing</keyword>
<evidence type="ECO:0000256" key="2">
    <source>
        <dbReference type="ARBA" id="ARBA00022485"/>
    </source>
</evidence>
<dbReference type="InterPro" id="IPR020612">
    <property type="entry name" value="Methylthiotransferase_CS"/>
</dbReference>
<dbReference type="Pfam" id="PF00919">
    <property type="entry name" value="UPF0004"/>
    <property type="match status" value="1"/>
</dbReference>
<dbReference type="PROSITE" id="PS51918">
    <property type="entry name" value="RADICAL_SAM"/>
    <property type="match status" value="1"/>
</dbReference>
<evidence type="ECO:0000259" key="14">
    <source>
        <dbReference type="PROSITE" id="PS51918"/>
    </source>
</evidence>
<evidence type="ECO:0000256" key="3">
    <source>
        <dbReference type="ARBA" id="ARBA00022490"/>
    </source>
</evidence>
<gene>
    <name evidence="11 15" type="primary">miaB</name>
    <name evidence="15" type="ORF">NCCP691_30000</name>
</gene>
<feature type="binding site" evidence="11">
    <location>
        <position position="49"/>
    </location>
    <ligand>
        <name>[4Fe-4S] cluster</name>
        <dbReference type="ChEBI" id="CHEBI:49883"/>
        <label>1</label>
    </ligand>
</feature>
<evidence type="ECO:0000256" key="10">
    <source>
        <dbReference type="ARBA" id="ARBA00033765"/>
    </source>
</evidence>
<dbReference type="SFLD" id="SFLDG01082">
    <property type="entry name" value="B12-binding_domain_containing"/>
    <property type="match status" value="1"/>
</dbReference>
<dbReference type="InterPro" id="IPR023404">
    <property type="entry name" value="rSAM_horseshoe"/>
</dbReference>
<dbReference type="InterPro" id="IPR038135">
    <property type="entry name" value="Methylthiotransferase_N_sf"/>
</dbReference>
<dbReference type="NCBIfam" id="TIGR01574">
    <property type="entry name" value="miaB-methiolase"/>
    <property type="match status" value="1"/>
</dbReference>
<evidence type="ECO:0000313" key="15">
    <source>
        <dbReference type="EMBL" id="GIZ52986.1"/>
    </source>
</evidence>
<dbReference type="InterPro" id="IPR002792">
    <property type="entry name" value="TRAM_dom"/>
</dbReference>
<evidence type="ECO:0000259" key="12">
    <source>
        <dbReference type="PROSITE" id="PS50926"/>
    </source>
</evidence>
<name>A0ABQ4Q7L6_9BURK</name>
<keyword evidence="3 11" id="KW-0963">Cytoplasm</keyword>
<dbReference type="PROSITE" id="PS50926">
    <property type="entry name" value="TRAM"/>
    <property type="match status" value="1"/>
</dbReference>
<keyword evidence="7 11" id="KW-0479">Metal-binding</keyword>
<feature type="domain" description="TRAM" evidence="12">
    <location>
        <begin position="378"/>
        <end position="444"/>
    </location>
</feature>
<dbReference type="Gene3D" id="3.80.30.20">
    <property type="entry name" value="tm_1862 like domain"/>
    <property type="match status" value="1"/>
</dbReference>
<comment type="function">
    <text evidence="1 11">Catalyzes the methylthiolation of N6-(dimethylallyl)adenosine (i(6)A), leading to the formation of 2-methylthio-N6-(dimethylallyl)adenosine (ms(2)i(6)A) at position 37 in tRNAs that read codons beginning with uridine.</text>
</comment>
<dbReference type="RefSeq" id="WP_220809411.1">
    <property type="nucleotide sequence ID" value="NZ_BPMK01000013.1"/>
</dbReference>
<comment type="caution">
    <text evidence="15">The sequence shown here is derived from an EMBL/GenBank/DDBJ whole genome shotgun (WGS) entry which is preliminary data.</text>
</comment>
<feature type="domain" description="MTTase N-terminal" evidence="13">
    <location>
        <begin position="3"/>
        <end position="120"/>
    </location>
</feature>
<dbReference type="Pfam" id="PF01938">
    <property type="entry name" value="TRAM"/>
    <property type="match status" value="1"/>
</dbReference>
<comment type="similarity">
    <text evidence="11">Belongs to the methylthiotransferase family. MiaB subfamily.</text>
</comment>
<evidence type="ECO:0000256" key="11">
    <source>
        <dbReference type="HAMAP-Rule" id="MF_01864"/>
    </source>
</evidence>
<sequence length="446" mass="49625">MQKKVFIKTFGCQMNEYDSDKMADVLNAAEGLTRAETPEEADVILLNTCSVREKAQEKVFSDLGRLRELKQARPDLVIGVGGCVASQEGEAIVKRAPYVDVVFGPQTLHRLPDLIRQRRDSGRAQVDISFPEIEKFDHLPPARVEGGTAFVSIMEGCSKYCSYCVVPYTRGEEVSRRFEDVLTEVAGLADQGVKEVTLLGQNVNAYRGKMADGEIADFALLIEYIAEIPGIERIRFVTSHPKEFTQRLIDTYAKVPKLVNHLYLPAQHGSDRILMAMKRGYTVLEYKSVIRRLREVRPGISVASDFIIGFPGETEQDFEALMKLVDDVGFDHSFSFIFSPRPGTPAANLPDDTPHEVKLARLQRFQAAINANSQRISESMVGSVRRILVEGAAKKDAQDLQGRTECNRVVNFSGGPNGARLIGQFVDVNIVKAYPNSLRGELVIKQ</sequence>
<dbReference type="SMART" id="SM00729">
    <property type="entry name" value="Elp3"/>
    <property type="match status" value="1"/>
</dbReference>
<comment type="subunit">
    <text evidence="11">Monomer.</text>
</comment>
<feature type="domain" description="Radical SAM core" evidence="14">
    <location>
        <begin position="143"/>
        <end position="375"/>
    </location>
</feature>
<evidence type="ECO:0000313" key="16">
    <source>
        <dbReference type="Proteomes" id="UP000887222"/>
    </source>
</evidence>
<dbReference type="PANTHER" id="PTHR43020:SF2">
    <property type="entry name" value="MITOCHONDRIAL TRNA METHYLTHIOTRANSFERASE CDK5RAP1"/>
    <property type="match status" value="1"/>
</dbReference>
<keyword evidence="2 11" id="KW-0004">4Fe-4S</keyword>
<dbReference type="EC" id="2.8.4.3" evidence="10 11"/>
<dbReference type="Proteomes" id="UP000887222">
    <property type="component" value="Unassembled WGS sequence"/>
</dbReference>
<evidence type="ECO:0000256" key="6">
    <source>
        <dbReference type="ARBA" id="ARBA00022694"/>
    </source>
</evidence>
<evidence type="ECO:0000259" key="13">
    <source>
        <dbReference type="PROSITE" id="PS51449"/>
    </source>
</evidence>
<evidence type="ECO:0000256" key="8">
    <source>
        <dbReference type="ARBA" id="ARBA00023004"/>
    </source>
</evidence>
<dbReference type="SUPFAM" id="SSF102114">
    <property type="entry name" value="Radical SAM enzymes"/>
    <property type="match status" value="1"/>
</dbReference>
<evidence type="ECO:0000256" key="9">
    <source>
        <dbReference type="ARBA" id="ARBA00023014"/>
    </source>
</evidence>
<dbReference type="InterPro" id="IPR006638">
    <property type="entry name" value="Elp3/MiaA/NifB-like_rSAM"/>
</dbReference>
<dbReference type="PROSITE" id="PS01278">
    <property type="entry name" value="MTTASE_RADICAL"/>
    <property type="match status" value="1"/>
</dbReference>
<keyword evidence="4 11" id="KW-0808">Transferase</keyword>
<dbReference type="InterPro" id="IPR058240">
    <property type="entry name" value="rSAM_sf"/>
</dbReference>
<evidence type="ECO:0000256" key="1">
    <source>
        <dbReference type="ARBA" id="ARBA00003234"/>
    </source>
</evidence>
<dbReference type="Gene3D" id="3.40.50.12160">
    <property type="entry name" value="Methylthiotransferase, N-terminal domain"/>
    <property type="match status" value="1"/>
</dbReference>